<organism evidence="1">
    <name type="scientific">Timema californicum</name>
    <name type="common">California timema</name>
    <name type="synonym">Walking stick</name>
    <dbReference type="NCBI Taxonomy" id="61474"/>
    <lineage>
        <taxon>Eukaryota</taxon>
        <taxon>Metazoa</taxon>
        <taxon>Ecdysozoa</taxon>
        <taxon>Arthropoda</taxon>
        <taxon>Hexapoda</taxon>
        <taxon>Insecta</taxon>
        <taxon>Pterygota</taxon>
        <taxon>Neoptera</taxon>
        <taxon>Polyneoptera</taxon>
        <taxon>Phasmatodea</taxon>
        <taxon>Timematodea</taxon>
        <taxon>Timematoidea</taxon>
        <taxon>Timematidae</taxon>
        <taxon>Timema</taxon>
    </lineage>
</organism>
<gene>
    <name evidence="1" type="ORF">TCMB3V08_LOCUS8991</name>
</gene>
<evidence type="ECO:0000313" key="1">
    <source>
        <dbReference type="EMBL" id="CAD7576421.1"/>
    </source>
</evidence>
<dbReference type="EMBL" id="OE184227">
    <property type="protein sequence ID" value="CAD7576421.1"/>
    <property type="molecule type" value="Genomic_DNA"/>
</dbReference>
<name>A0A7R9JBU0_TIMCA</name>
<reference evidence="1" key="1">
    <citation type="submission" date="2020-11" db="EMBL/GenBank/DDBJ databases">
        <authorList>
            <person name="Tran Van P."/>
        </authorList>
    </citation>
    <scope>NUCLEOTIDE SEQUENCE</scope>
</reference>
<proteinExistence type="predicted"/>
<accession>A0A7R9JBU0</accession>
<protein>
    <submittedName>
        <fullName evidence="1">(California timema) hypothetical protein</fullName>
    </submittedName>
</protein>
<sequence>MLLANNEKCSNGSNPNLTSKTSGSVTYAELNPKYPQQHFCTCAFIAKIAKHVHFVSIPHCLRSLGLLFHLTRVKRCACFNLQTLVFSRSCRLAGSSLHQLAIVVVKTIEAYLTYCVEELTGSTS</sequence>
<dbReference type="AlphaFoldDB" id="A0A7R9JBU0"/>